<dbReference type="InterPro" id="IPR037524">
    <property type="entry name" value="PA14/GLEYA"/>
</dbReference>
<dbReference type="InterPro" id="IPR011658">
    <property type="entry name" value="PA14_dom"/>
</dbReference>
<keyword evidence="4" id="KW-1185">Reference proteome</keyword>
<feature type="non-terminal residue" evidence="3">
    <location>
        <position position="226"/>
    </location>
</feature>
<dbReference type="PROSITE" id="PS51820">
    <property type="entry name" value="PA14"/>
    <property type="match status" value="1"/>
</dbReference>
<dbReference type="Proteomes" id="UP000050509">
    <property type="component" value="Unassembled WGS sequence"/>
</dbReference>
<evidence type="ECO:0000313" key="4">
    <source>
        <dbReference type="Proteomes" id="UP000050509"/>
    </source>
</evidence>
<name>A0A0P9F6I7_9CHLR</name>
<dbReference type="SUPFAM" id="SSF56988">
    <property type="entry name" value="Anthrax protective antigen"/>
    <property type="match status" value="1"/>
</dbReference>
<evidence type="ECO:0000259" key="2">
    <source>
        <dbReference type="PROSITE" id="PS51820"/>
    </source>
</evidence>
<dbReference type="EMBL" id="LJCR01003190">
    <property type="protein sequence ID" value="KPV47834.1"/>
    <property type="molecule type" value="Genomic_DNA"/>
</dbReference>
<feature type="region of interest" description="Disordered" evidence="1">
    <location>
        <begin position="85"/>
        <end position="118"/>
    </location>
</feature>
<reference evidence="3 4" key="1">
    <citation type="submission" date="2015-09" db="EMBL/GenBank/DDBJ databases">
        <title>Draft genome sequence of Kouleothrix aurantiaca JCM 19913.</title>
        <authorList>
            <person name="Hemp J."/>
        </authorList>
    </citation>
    <scope>NUCLEOTIDE SEQUENCE [LARGE SCALE GENOMIC DNA]</scope>
    <source>
        <strain evidence="3 4">COM-B</strain>
    </source>
</reference>
<proteinExistence type="predicted"/>
<dbReference type="Pfam" id="PF07691">
    <property type="entry name" value="PA14"/>
    <property type="match status" value="1"/>
</dbReference>
<protein>
    <recommendedName>
        <fullName evidence="2">PA14 domain-containing protein</fullName>
    </recommendedName>
</protein>
<dbReference type="Gene3D" id="3.90.182.10">
    <property type="entry name" value="Toxin - Anthrax Protective Antigen,domain 1"/>
    <property type="match status" value="1"/>
</dbReference>
<feature type="domain" description="PA14" evidence="2">
    <location>
        <begin position="1"/>
        <end position="78"/>
    </location>
</feature>
<evidence type="ECO:0000256" key="1">
    <source>
        <dbReference type="SAM" id="MobiDB-lite"/>
    </source>
</evidence>
<sequence length="226" mass="23906">TYTFYTTSDDGVRLWVNGKRLVNNWTSHTATENRGTIALLAGQQYDLKLEYYESSNTAQIALAWSSASQAKQVIPQSQLFPAAAAPVPTSTSAPTATAAPTSTPTATATVPTATVPTATPTAGTGRYFSTLPPGAALPSDAECAAAVKRRPENKGANAAYNATPGNQKLSSSFLSGDPRANSEIAARVTGNFTGSTDEILQWTACKWGVDEDMVRAQAAVESWWRR</sequence>
<feature type="non-terminal residue" evidence="3">
    <location>
        <position position="1"/>
    </location>
</feature>
<gene>
    <name evidence="3" type="ORF">SE17_41305</name>
</gene>
<evidence type="ECO:0000313" key="3">
    <source>
        <dbReference type="EMBL" id="KPV47834.1"/>
    </source>
</evidence>
<organism evidence="3 4">
    <name type="scientific">Kouleothrix aurantiaca</name>
    <dbReference type="NCBI Taxonomy" id="186479"/>
    <lineage>
        <taxon>Bacteria</taxon>
        <taxon>Bacillati</taxon>
        <taxon>Chloroflexota</taxon>
        <taxon>Chloroflexia</taxon>
        <taxon>Chloroflexales</taxon>
        <taxon>Roseiflexineae</taxon>
        <taxon>Roseiflexaceae</taxon>
        <taxon>Kouleothrix</taxon>
    </lineage>
</organism>
<comment type="caution">
    <text evidence="3">The sequence shown here is derived from an EMBL/GenBank/DDBJ whole genome shotgun (WGS) entry which is preliminary data.</text>
</comment>
<dbReference type="AlphaFoldDB" id="A0A0P9F6I7"/>
<accession>A0A0P9F6I7</accession>